<dbReference type="OrthoDB" id="3735742at2"/>
<dbReference type="RefSeq" id="WP_124844100.1">
    <property type="nucleotide sequence ID" value="NZ_JAUNKP010000018.1"/>
</dbReference>
<accession>A0A3P1T780</accession>
<gene>
    <name evidence="1" type="ORF">EII34_06400</name>
</gene>
<evidence type="ECO:0000313" key="2">
    <source>
        <dbReference type="Proteomes" id="UP000280819"/>
    </source>
</evidence>
<evidence type="ECO:0000313" key="1">
    <source>
        <dbReference type="EMBL" id="RRD05361.1"/>
    </source>
</evidence>
<protein>
    <submittedName>
        <fullName evidence="1">Uncharacterized protein</fullName>
    </submittedName>
</protein>
<sequence>MPTPTSTSAQIQMSSKSTDLYDVVIPEGWEFSRYGYPSNPAFTAELIGDPAPSARVFLESFRGLQVGGSRASEISPEEVLEFYLSKYFDKGSMDLVVLPEREIGGERAVGLRVWSQKEGHSWVHEEWFVVRHDGVWRFGLSSGTSRDVIGQDAYAILDSFRWTGPQLPELPVEESEN</sequence>
<dbReference type="Proteomes" id="UP000280819">
    <property type="component" value="Unassembled WGS sequence"/>
</dbReference>
<organism evidence="1 2">
    <name type="scientific">Arachnia propionica</name>
    <dbReference type="NCBI Taxonomy" id="1750"/>
    <lineage>
        <taxon>Bacteria</taxon>
        <taxon>Bacillati</taxon>
        <taxon>Actinomycetota</taxon>
        <taxon>Actinomycetes</taxon>
        <taxon>Propionibacteriales</taxon>
        <taxon>Propionibacteriaceae</taxon>
        <taxon>Arachnia</taxon>
    </lineage>
</organism>
<comment type="caution">
    <text evidence="1">The sequence shown here is derived from an EMBL/GenBank/DDBJ whole genome shotgun (WGS) entry which is preliminary data.</text>
</comment>
<reference evidence="1 2" key="1">
    <citation type="submission" date="2018-11" db="EMBL/GenBank/DDBJ databases">
        <title>Genomes From Bacteria Associated with the Canine Oral Cavity: a Test Case for Automated Genome-Based Taxonomic Assignment.</title>
        <authorList>
            <person name="Coil D.A."/>
            <person name="Jospin G."/>
            <person name="Darling A.E."/>
            <person name="Wallis C."/>
            <person name="Davis I.J."/>
            <person name="Harris S."/>
            <person name="Eisen J.A."/>
            <person name="Holcombe L.J."/>
            <person name="O'Flynn C."/>
        </authorList>
    </citation>
    <scope>NUCLEOTIDE SEQUENCE [LARGE SCALE GENOMIC DNA]</scope>
    <source>
        <strain evidence="1 2">OH887_COT-365</strain>
    </source>
</reference>
<dbReference type="AlphaFoldDB" id="A0A3P1T780"/>
<proteinExistence type="predicted"/>
<name>A0A3P1T780_9ACTN</name>
<dbReference type="EMBL" id="RQZG01000006">
    <property type="protein sequence ID" value="RRD05361.1"/>
    <property type="molecule type" value="Genomic_DNA"/>
</dbReference>